<keyword evidence="2" id="KW-1185">Reference proteome</keyword>
<sequence length="248" mass="27955">MNLFIWDWKAASSRKNTDNILHLAGRLVPSREVPGAAFQMQRELQWFKAVESYVHPSFRVQRNKLNKTPREVFTEEHEGLVRDGEKWMKDTAQSYTFVAALIITVVFAAAFTVPGGGNNPLGIPTFLHQPSFLVFTVSDAFALFSSTASLLMFLGILTSRFAEEDFLESLPKKLIIGLMTLFFSIASMMVAFGATVYIFLSHPWKWTIIPISLLGCVPVTLFGLLQFPMLLEIYSSTYRSSILQPSKE</sequence>
<organism evidence="1 2">
    <name type="scientific">Pistacia integerrima</name>
    <dbReference type="NCBI Taxonomy" id="434235"/>
    <lineage>
        <taxon>Eukaryota</taxon>
        <taxon>Viridiplantae</taxon>
        <taxon>Streptophyta</taxon>
        <taxon>Embryophyta</taxon>
        <taxon>Tracheophyta</taxon>
        <taxon>Spermatophyta</taxon>
        <taxon>Magnoliopsida</taxon>
        <taxon>eudicotyledons</taxon>
        <taxon>Gunneridae</taxon>
        <taxon>Pentapetalae</taxon>
        <taxon>rosids</taxon>
        <taxon>malvids</taxon>
        <taxon>Sapindales</taxon>
        <taxon>Anacardiaceae</taxon>
        <taxon>Pistacia</taxon>
    </lineage>
</organism>
<evidence type="ECO:0000313" key="1">
    <source>
        <dbReference type="EMBL" id="KAJ0006766.1"/>
    </source>
</evidence>
<dbReference type="EMBL" id="CM047750">
    <property type="protein sequence ID" value="KAJ0006766.1"/>
    <property type="molecule type" value="Genomic_DNA"/>
</dbReference>
<reference evidence="2" key="1">
    <citation type="journal article" date="2023" name="G3 (Bethesda)">
        <title>Genome assembly and association tests identify interacting loci associated with vigor, precocity, and sex in interspecific pistachio rootstocks.</title>
        <authorList>
            <person name="Palmer W."/>
            <person name="Jacygrad E."/>
            <person name="Sagayaradj S."/>
            <person name="Cavanaugh K."/>
            <person name="Han R."/>
            <person name="Bertier L."/>
            <person name="Beede B."/>
            <person name="Kafkas S."/>
            <person name="Golino D."/>
            <person name="Preece J."/>
            <person name="Michelmore R."/>
        </authorList>
    </citation>
    <scope>NUCLEOTIDE SEQUENCE [LARGE SCALE GENOMIC DNA]</scope>
</reference>
<accession>A0ACC0WWZ9</accession>
<dbReference type="Proteomes" id="UP001163603">
    <property type="component" value="Chromosome 15"/>
</dbReference>
<gene>
    <name evidence="1" type="ORF">Pint_29109</name>
</gene>
<name>A0ACC0WWZ9_9ROSI</name>
<protein>
    <submittedName>
        <fullName evidence="1">Uncharacterized protein</fullName>
    </submittedName>
</protein>
<evidence type="ECO:0000313" key="2">
    <source>
        <dbReference type="Proteomes" id="UP001163603"/>
    </source>
</evidence>
<proteinExistence type="predicted"/>
<comment type="caution">
    <text evidence="1">The sequence shown here is derived from an EMBL/GenBank/DDBJ whole genome shotgun (WGS) entry which is preliminary data.</text>
</comment>